<feature type="compositionally biased region" description="Acidic residues" evidence="1">
    <location>
        <begin position="65"/>
        <end position="76"/>
    </location>
</feature>
<dbReference type="EMBL" id="JBHFEH010000029">
    <property type="protein sequence ID" value="KAL2052126.1"/>
    <property type="molecule type" value="Genomic_DNA"/>
</dbReference>
<dbReference type="Proteomes" id="UP001590951">
    <property type="component" value="Unassembled WGS sequence"/>
</dbReference>
<feature type="compositionally biased region" description="Polar residues" evidence="1">
    <location>
        <begin position="82"/>
        <end position="95"/>
    </location>
</feature>
<name>A0ABR4B5F4_9LECA</name>
<proteinExistence type="predicted"/>
<evidence type="ECO:0000313" key="3">
    <source>
        <dbReference type="Proteomes" id="UP001590951"/>
    </source>
</evidence>
<reference evidence="2 3" key="1">
    <citation type="submission" date="2024-09" db="EMBL/GenBank/DDBJ databases">
        <title>Rethinking Asexuality: The Enigmatic Case of Functional Sexual Genes in Lepraria (Stereocaulaceae).</title>
        <authorList>
            <person name="Doellman M."/>
            <person name="Sun Y."/>
            <person name="Barcenas-Pena A."/>
            <person name="Lumbsch H.T."/>
            <person name="Grewe F."/>
        </authorList>
    </citation>
    <scope>NUCLEOTIDE SEQUENCE [LARGE SCALE GENOMIC DNA]</scope>
    <source>
        <strain evidence="2 3">Grewe 0041</strain>
    </source>
</reference>
<comment type="caution">
    <text evidence="2">The sequence shown here is derived from an EMBL/GenBank/DDBJ whole genome shotgun (WGS) entry which is preliminary data.</text>
</comment>
<organism evidence="2 3">
    <name type="scientific">Lepraria finkii</name>
    <dbReference type="NCBI Taxonomy" id="1340010"/>
    <lineage>
        <taxon>Eukaryota</taxon>
        <taxon>Fungi</taxon>
        <taxon>Dikarya</taxon>
        <taxon>Ascomycota</taxon>
        <taxon>Pezizomycotina</taxon>
        <taxon>Lecanoromycetes</taxon>
        <taxon>OSLEUM clade</taxon>
        <taxon>Lecanoromycetidae</taxon>
        <taxon>Lecanorales</taxon>
        <taxon>Lecanorineae</taxon>
        <taxon>Stereocaulaceae</taxon>
        <taxon>Lepraria</taxon>
    </lineage>
</organism>
<evidence type="ECO:0000256" key="1">
    <source>
        <dbReference type="SAM" id="MobiDB-lite"/>
    </source>
</evidence>
<gene>
    <name evidence="2" type="ORF">ABVK25_007568</name>
</gene>
<protein>
    <submittedName>
        <fullName evidence="2">Uncharacterized protein</fullName>
    </submittedName>
</protein>
<keyword evidence="3" id="KW-1185">Reference proteome</keyword>
<evidence type="ECO:0000313" key="2">
    <source>
        <dbReference type="EMBL" id="KAL2052126.1"/>
    </source>
</evidence>
<accession>A0ABR4B5F4</accession>
<feature type="region of interest" description="Disordered" evidence="1">
    <location>
        <begin position="62"/>
        <end position="95"/>
    </location>
</feature>
<sequence length="278" mass="30876">MVKPVSFEVTFYPNGTMPGLRPLEFEGLPTKIRLKIYRFLLVRYNRLKRLERSAAQLDSGILSDSECDGESDEESSDKDVIDQTSGNTKGENGRNITLTSCGQVPVEGWIRVYGEYSTLHPAILRANKKIHEEAAAVLYGENMFSFSCTGRDDNDPSDRAVMSAFHHTEANVEDACKKLTLNDLKSLTVSFINSHTGGPAMGVFVSSRFSGRPYVGENCLMPLKKVRAVQFKFGTNHMSPTLAAELKAVIMGPKDADFFASREIKEAEPESDLEDFDE</sequence>